<dbReference type="OrthoDB" id="9773411at2"/>
<protein>
    <recommendedName>
        <fullName evidence="4">VCBS repeat-containing protein</fullName>
    </recommendedName>
</protein>
<evidence type="ECO:0000313" key="2">
    <source>
        <dbReference type="EMBL" id="SHO45482.1"/>
    </source>
</evidence>
<evidence type="ECO:0008006" key="4">
    <source>
        <dbReference type="Google" id="ProtNLM"/>
    </source>
</evidence>
<dbReference type="PANTHER" id="PTHR39431">
    <property type="entry name" value="FRPA/C-RELATED PROTEIN"/>
    <property type="match status" value="1"/>
</dbReference>
<dbReference type="RefSeq" id="WP_073612449.1">
    <property type="nucleotide sequence ID" value="NZ_FRFE01000004.1"/>
</dbReference>
<organism evidence="2 3">
    <name type="scientific">Desulfopila aestuarii DSM 18488</name>
    <dbReference type="NCBI Taxonomy" id="1121416"/>
    <lineage>
        <taxon>Bacteria</taxon>
        <taxon>Pseudomonadati</taxon>
        <taxon>Thermodesulfobacteriota</taxon>
        <taxon>Desulfobulbia</taxon>
        <taxon>Desulfobulbales</taxon>
        <taxon>Desulfocapsaceae</taxon>
        <taxon>Desulfopila</taxon>
    </lineage>
</organism>
<dbReference type="EMBL" id="FRFE01000004">
    <property type="protein sequence ID" value="SHO45482.1"/>
    <property type="molecule type" value="Genomic_DNA"/>
</dbReference>
<evidence type="ECO:0000256" key="1">
    <source>
        <dbReference type="SAM" id="MobiDB-lite"/>
    </source>
</evidence>
<sequence>MIIQDSSIQLHSEHTAIEKNKRMESLRMWQRRPDATGEKDNSLFGHHGKGRRAGHADRIALSQQAQAAQPQRAVATDVPEEEKNIANLNIRILRAMIQRLTGKVMDIKLPQDVAPETAAEGNNEVAVDAPARDSAGFGLEYDYYQSHYEYEATSFNANGKITTADGMQIDFNVQMNMSREFMQEQQVSIRAGDAVKDPLTINYNGSSAELTQTSFAFDIDMDGRQDQIAFTKPGSGFLALDKNEDGQINNGSELFGPTTGSGFGELATYDEDGNGWIDENDNIFDKLRIWSKNSSGENQLFSLGEVGIGAIYLNHISTPFSLKNEENMLLGQVRDTGLFIREDGSVGTVQQIDLAV</sequence>
<keyword evidence="3" id="KW-1185">Reference proteome</keyword>
<dbReference type="PANTHER" id="PTHR39431:SF1">
    <property type="entry name" value="FRPA_C-RELATED PROTEIN"/>
    <property type="match status" value="1"/>
</dbReference>
<feature type="compositionally biased region" description="Basic and acidic residues" evidence="1">
    <location>
        <begin position="31"/>
        <end position="41"/>
    </location>
</feature>
<dbReference type="AlphaFoldDB" id="A0A1M7Y1I6"/>
<accession>A0A1M7Y1I6</accession>
<evidence type="ECO:0000313" key="3">
    <source>
        <dbReference type="Proteomes" id="UP000184603"/>
    </source>
</evidence>
<feature type="region of interest" description="Disordered" evidence="1">
    <location>
        <begin position="31"/>
        <end position="53"/>
    </location>
</feature>
<dbReference type="Proteomes" id="UP000184603">
    <property type="component" value="Unassembled WGS sequence"/>
</dbReference>
<name>A0A1M7Y1I6_9BACT</name>
<proteinExistence type="predicted"/>
<reference evidence="2 3" key="1">
    <citation type="submission" date="2016-12" db="EMBL/GenBank/DDBJ databases">
        <authorList>
            <person name="Song W.-J."/>
            <person name="Kurnit D.M."/>
        </authorList>
    </citation>
    <scope>NUCLEOTIDE SEQUENCE [LARGE SCALE GENOMIC DNA]</scope>
    <source>
        <strain evidence="2 3">DSM 18488</strain>
    </source>
</reference>
<gene>
    <name evidence="2" type="ORF">SAMN02745220_01103</name>
</gene>
<dbReference type="STRING" id="1121416.SAMN02745220_01103"/>